<dbReference type="Proteomes" id="UP000783742">
    <property type="component" value="Unassembled WGS sequence"/>
</dbReference>
<name>A0ABS6FIZ2_9FIRM</name>
<dbReference type="InterPro" id="IPR007337">
    <property type="entry name" value="RelB/DinJ"/>
</dbReference>
<sequence>MSKTCNLNIRMNPEIKEKAESILNNLGLTSSNAIDLYYRQIILNNGLPFEIKFPKKRLFDISDVSEDDLKEMLELGLQDFENGKFKSFEDAFLEIDNYGKL</sequence>
<accession>A0ABS6FIZ2</accession>
<comment type="caution">
    <text evidence="1">The sequence shown here is derived from an EMBL/GenBank/DDBJ whole genome shotgun (WGS) entry which is preliminary data.</text>
</comment>
<keyword evidence="2" id="KW-1185">Reference proteome</keyword>
<dbReference type="EMBL" id="JAHLQO010000007">
    <property type="protein sequence ID" value="MBU5670146.1"/>
    <property type="molecule type" value="Genomic_DNA"/>
</dbReference>
<evidence type="ECO:0000313" key="1">
    <source>
        <dbReference type="EMBL" id="MBU5670146.1"/>
    </source>
</evidence>
<organism evidence="1 2">
    <name type="scientific">Peptoniphilus ovalis</name>
    <dbReference type="NCBI Taxonomy" id="2841503"/>
    <lineage>
        <taxon>Bacteria</taxon>
        <taxon>Bacillati</taxon>
        <taxon>Bacillota</taxon>
        <taxon>Tissierellia</taxon>
        <taxon>Tissierellales</taxon>
        <taxon>Peptoniphilaceae</taxon>
        <taxon>Peptoniphilus</taxon>
    </lineage>
</organism>
<evidence type="ECO:0000313" key="2">
    <source>
        <dbReference type="Proteomes" id="UP000783742"/>
    </source>
</evidence>
<reference evidence="1 2" key="1">
    <citation type="submission" date="2021-06" db="EMBL/GenBank/DDBJ databases">
        <authorList>
            <person name="Sun Q."/>
            <person name="Li D."/>
        </authorList>
    </citation>
    <scope>NUCLEOTIDE SEQUENCE [LARGE SCALE GENOMIC DNA]</scope>
    <source>
        <strain evidence="1 2">MSJ-1</strain>
    </source>
</reference>
<dbReference type="Pfam" id="PF04221">
    <property type="entry name" value="RelB"/>
    <property type="match status" value="1"/>
</dbReference>
<proteinExistence type="predicted"/>
<dbReference type="NCBIfam" id="TIGR02384">
    <property type="entry name" value="RelB_DinJ"/>
    <property type="match status" value="1"/>
</dbReference>
<dbReference type="RefSeq" id="WP_216549970.1">
    <property type="nucleotide sequence ID" value="NZ_JAHLQO010000007.1"/>
</dbReference>
<gene>
    <name evidence="1" type="ORF">KQI68_09920</name>
</gene>
<protein>
    <submittedName>
        <fullName evidence="1">Type II toxin-antitoxin system RelB/DinJ family antitoxin</fullName>
    </submittedName>
</protein>